<evidence type="ECO:0000313" key="2">
    <source>
        <dbReference type="EMBL" id="KAG8467198.1"/>
    </source>
</evidence>
<dbReference type="OrthoDB" id="10401402at2759"/>
<comment type="caution">
    <text evidence="2">The sequence shown here is derived from an EMBL/GenBank/DDBJ whole genome shotgun (WGS) entry which is preliminary data.</text>
</comment>
<sequence>MRSTRRAWLLALLAPGIAPGACSDYCLTPTSCVQAGFCTDVAHIDTRDAQPDEQLERWELPTVNATHLVIRWAPSAALCSQTIDEYVVSLNSSSRIFNMVLAAFGTFPQNACAAESPARAAATLGDGRRAVSPCGSYERRCTRTVTETIVEMKPYQWSAFGWAPNNLTVQAAAYGALRQPFGAGRRVPLWCISFRKYNPRMGAPTGRGPAANSLAAAWARAVRWASDAARGLREAPTCALSLFVPLSS</sequence>
<gene>
    <name evidence="2" type="ORF">KFE25_000514</name>
</gene>
<dbReference type="AlphaFoldDB" id="A0A8J6CGZ2"/>
<name>A0A8J6CGZ2_DIALT</name>
<keyword evidence="1" id="KW-0732">Signal</keyword>
<keyword evidence="3" id="KW-1185">Reference proteome</keyword>
<proteinExistence type="predicted"/>
<reference evidence="2" key="1">
    <citation type="submission" date="2021-05" db="EMBL/GenBank/DDBJ databases">
        <title>The genome of the haptophyte Pavlova lutheri (Diacronema luteri, Pavlovales) - a model for lipid biosynthesis in eukaryotic algae.</title>
        <authorList>
            <person name="Hulatt C.J."/>
            <person name="Posewitz M.C."/>
        </authorList>
    </citation>
    <scope>NUCLEOTIDE SEQUENCE</scope>
    <source>
        <strain evidence="2">NIVA-4/92</strain>
    </source>
</reference>
<evidence type="ECO:0000313" key="3">
    <source>
        <dbReference type="Proteomes" id="UP000751190"/>
    </source>
</evidence>
<accession>A0A8J6CGZ2</accession>
<feature type="chain" id="PRO_5035212340" evidence="1">
    <location>
        <begin position="24"/>
        <end position="248"/>
    </location>
</feature>
<dbReference type="EMBL" id="JAGTXO010000006">
    <property type="protein sequence ID" value="KAG8467198.1"/>
    <property type="molecule type" value="Genomic_DNA"/>
</dbReference>
<protein>
    <submittedName>
        <fullName evidence="2">Uncharacterized protein</fullName>
    </submittedName>
</protein>
<feature type="signal peptide" evidence="1">
    <location>
        <begin position="1"/>
        <end position="23"/>
    </location>
</feature>
<dbReference type="Proteomes" id="UP000751190">
    <property type="component" value="Unassembled WGS sequence"/>
</dbReference>
<evidence type="ECO:0000256" key="1">
    <source>
        <dbReference type="SAM" id="SignalP"/>
    </source>
</evidence>
<organism evidence="2 3">
    <name type="scientific">Diacronema lutheri</name>
    <name type="common">Unicellular marine alga</name>
    <name type="synonym">Monochrysis lutheri</name>
    <dbReference type="NCBI Taxonomy" id="2081491"/>
    <lineage>
        <taxon>Eukaryota</taxon>
        <taxon>Haptista</taxon>
        <taxon>Haptophyta</taxon>
        <taxon>Pavlovophyceae</taxon>
        <taxon>Pavlovales</taxon>
        <taxon>Pavlovaceae</taxon>
        <taxon>Diacronema</taxon>
    </lineage>
</organism>